<feature type="compositionally biased region" description="Basic and acidic residues" evidence="1">
    <location>
        <begin position="241"/>
        <end position="256"/>
    </location>
</feature>
<dbReference type="AlphaFoldDB" id="A0AAU8C7R8"/>
<evidence type="ECO:0000256" key="1">
    <source>
        <dbReference type="SAM" id="MobiDB-lite"/>
    </source>
</evidence>
<proteinExistence type="predicted"/>
<dbReference type="EMBL" id="CP159194">
    <property type="protein sequence ID" value="XCF11883.1"/>
    <property type="molecule type" value="Genomic_DNA"/>
</dbReference>
<feature type="compositionally biased region" description="Polar residues" evidence="1">
    <location>
        <begin position="257"/>
        <end position="271"/>
    </location>
</feature>
<accession>A0AAU8C7R8</accession>
<dbReference type="KEGG" id="suly:ABM428_14675"/>
<feature type="region of interest" description="Disordered" evidence="1">
    <location>
        <begin position="238"/>
        <end position="271"/>
    </location>
</feature>
<reference evidence="2" key="2">
    <citation type="submission" date="2024-06" db="EMBL/GenBank/DDBJ databases">
        <authorList>
            <person name="Deng Y."/>
        </authorList>
    </citation>
    <scope>NUCLEOTIDE SEQUENCE</scope>
    <source>
        <strain evidence="2">TCYB15</strain>
        <plasmid evidence="2">pZYJ01</plasmid>
    </source>
</reference>
<keyword evidence="2" id="KW-0614">Plasmid</keyword>
<name>A0AAU8C7R8_9RHOB</name>
<evidence type="ECO:0000313" key="2">
    <source>
        <dbReference type="EMBL" id="XCF11883.1"/>
    </source>
</evidence>
<reference evidence="2" key="1">
    <citation type="journal article" date="2020" name="Int. J. Syst. Evol. Microbiol.">
        <title>Notification of changes in taxonomic opinion previously published outside the IJSEM.</title>
        <authorList>
            <person name="Oren A."/>
            <person name="Garrity G."/>
        </authorList>
    </citation>
    <scope>NUCLEOTIDE SEQUENCE</scope>
    <source>
        <strain evidence="2">TCYB15</strain>
    </source>
</reference>
<gene>
    <name evidence="2" type="ORF">ABM428_14675</name>
</gene>
<dbReference type="RefSeq" id="WP_353628495.1">
    <property type="nucleotide sequence ID" value="NZ_CP159194.1"/>
</dbReference>
<protein>
    <submittedName>
        <fullName evidence="2">Uncharacterized protein</fullName>
    </submittedName>
</protein>
<organism evidence="2">
    <name type="scientific">Sulfitobacter sp. TCYB15</name>
    <dbReference type="NCBI Taxonomy" id="3229275"/>
    <lineage>
        <taxon>Bacteria</taxon>
        <taxon>Pseudomonadati</taxon>
        <taxon>Pseudomonadota</taxon>
        <taxon>Alphaproteobacteria</taxon>
        <taxon>Rhodobacterales</taxon>
        <taxon>Roseobacteraceae</taxon>
        <taxon>Sulfitobacter</taxon>
    </lineage>
</organism>
<sequence>MNGFGSGRVYHRVTAWRLKLLHLDFNHHDLPFKDHVPKGGMADKIGIQGPNPPEYRALALLQGALNLAGCKTLKRSGRFFAAVLYVAICAAGPVAAEQLSPQSPTAAASQENLLGWQALLCGTESLSSPHSVMPDHETLAYELAFSADLDSHPASALQRLLDQGVHVAFEPTLNDAFDPRNQAHLDAAIAALARLSSALSRQDIRVVGAKGKLFLGFPTGDLAKTSLVWKNRSTLPPLALRGDHPQGRSIACKETKPPSSGTTTTASQPNPVAVCTSTKGCQKSPEEMLIPVLPIWIVFDRASKTPERLVING</sequence>
<geneLocation type="plasmid" evidence="2">
    <name>pZYJ01</name>
</geneLocation>